<evidence type="ECO:0000256" key="4">
    <source>
        <dbReference type="ARBA" id="ARBA00023180"/>
    </source>
</evidence>
<accession>A0A7K6B223</accession>
<comment type="caution">
    <text evidence="6">The sequence shown here is derived from an EMBL/GenBank/DDBJ whole genome shotgun (WGS) entry which is preliminary data.</text>
</comment>
<name>A0A7K6B223_UPUEP</name>
<dbReference type="InterPro" id="IPR036179">
    <property type="entry name" value="Ig-like_dom_sf"/>
</dbReference>
<feature type="non-terminal residue" evidence="6">
    <location>
        <position position="1"/>
    </location>
</feature>
<comment type="subcellular location">
    <subcellularLocation>
        <location evidence="1">Membrane</location>
    </subcellularLocation>
</comment>
<dbReference type="PROSITE" id="PS50835">
    <property type="entry name" value="IG_LIKE"/>
    <property type="match status" value="1"/>
</dbReference>
<evidence type="ECO:0000313" key="6">
    <source>
        <dbReference type="EMBL" id="NWU95917.1"/>
    </source>
</evidence>
<keyword evidence="7" id="KW-1185">Reference proteome</keyword>
<evidence type="ECO:0000313" key="7">
    <source>
        <dbReference type="Proteomes" id="UP000544127"/>
    </source>
</evidence>
<proteinExistence type="predicted"/>
<dbReference type="OrthoDB" id="8963224at2759"/>
<evidence type="ECO:0000256" key="1">
    <source>
        <dbReference type="ARBA" id="ARBA00004370"/>
    </source>
</evidence>
<feature type="non-terminal residue" evidence="6">
    <location>
        <position position="159"/>
    </location>
</feature>
<keyword evidence="3" id="KW-0472">Membrane</keyword>
<keyword evidence="2" id="KW-0732">Signal</keyword>
<dbReference type="InterPro" id="IPR007110">
    <property type="entry name" value="Ig-like_dom"/>
</dbReference>
<feature type="domain" description="Ig-like" evidence="5">
    <location>
        <begin position="73"/>
        <end position="149"/>
    </location>
</feature>
<keyword evidence="4" id="KW-0325">Glycoprotein</keyword>
<dbReference type="AlphaFoldDB" id="A0A7K6B223"/>
<evidence type="ECO:0000259" key="5">
    <source>
        <dbReference type="PROSITE" id="PS50835"/>
    </source>
</evidence>
<dbReference type="SUPFAM" id="SSF48726">
    <property type="entry name" value="Immunoglobulin"/>
    <property type="match status" value="1"/>
</dbReference>
<dbReference type="GO" id="GO:0016020">
    <property type="term" value="C:membrane"/>
    <property type="evidence" value="ECO:0007669"/>
    <property type="project" value="UniProtKB-SubCell"/>
</dbReference>
<protein>
    <submittedName>
        <fullName evidence="6">SLAF1 protein</fullName>
    </submittedName>
</protein>
<dbReference type="InterPro" id="IPR013783">
    <property type="entry name" value="Ig-like_fold"/>
</dbReference>
<organism evidence="6 7">
    <name type="scientific">Upupa epops</name>
    <name type="common">Eurasian hoopoe</name>
    <dbReference type="NCBI Taxonomy" id="57439"/>
    <lineage>
        <taxon>Eukaryota</taxon>
        <taxon>Metazoa</taxon>
        <taxon>Chordata</taxon>
        <taxon>Craniata</taxon>
        <taxon>Vertebrata</taxon>
        <taxon>Euteleostomi</taxon>
        <taxon>Archelosauria</taxon>
        <taxon>Archosauria</taxon>
        <taxon>Dinosauria</taxon>
        <taxon>Saurischia</taxon>
        <taxon>Theropoda</taxon>
        <taxon>Coelurosauria</taxon>
        <taxon>Aves</taxon>
        <taxon>Neognathae</taxon>
        <taxon>Neoaves</taxon>
        <taxon>Telluraves</taxon>
        <taxon>Coraciimorphae</taxon>
        <taxon>Bucerotiformes</taxon>
        <taxon>Upupidae</taxon>
        <taxon>Upupa</taxon>
    </lineage>
</organism>
<reference evidence="6 7" key="1">
    <citation type="submission" date="2019-09" db="EMBL/GenBank/DDBJ databases">
        <title>Bird 10,000 Genomes (B10K) Project - Family phase.</title>
        <authorList>
            <person name="Zhang G."/>
        </authorList>
    </citation>
    <scope>NUCLEOTIDE SEQUENCE [LARGE SCALE GENOMIC DNA]</scope>
    <source>
        <strain evidence="6">B10K-DU-012-37</strain>
    </source>
</reference>
<dbReference type="Proteomes" id="UP000544127">
    <property type="component" value="Unassembled WGS sequence"/>
</dbReference>
<evidence type="ECO:0000256" key="2">
    <source>
        <dbReference type="ARBA" id="ARBA00022729"/>
    </source>
</evidence>
<dbReference type="EMBL" id="VZRI01007953">
    <property type="protein sequence ID" value="NWU95917.1"/>
    <property type="molecule type" value="Genomic_DNA"/>
</dbReference>
<dbReference type="InterPro" id="IPR015631">
    <property type="entry name" value="CD2/SLAM_rcpt"/>
</dbReference>
<evidence type="ECO:0000256" key="3">
    <source>
        <dbReference type="ARBA" id="ARBA00023136"/>
    </source>
</evidence>
<dbReference type="Gene3D" id="2.60.40.10">
    <property type="entry name" value="Immunoglobulins"/>
    <property type="match status" value="2"/>
</dbReference>
<sequence length="159" mass="18139">DDPQRKLVLLKYSYGNSTNYMKERTQFHKLDFSLEIQNTSWQDRHLYEYIISEGSEEKVWQVLLEVYEPVSNPTIEILSWALANGSCTFTLNCTVERGDRVSYSWSSQDSSSSALCSHNGSFLHLSYLMETESITCTCTASNPISSWVATFKSSKCSNE</sequence>
<gene>
    <name evidence="6" type="primary">Slamf1</name>
    <name evidence="6" type="ORF">UPUEPO_R12705</name>
</gene>
<dbReference type="PANTHER" id="PTHR12080">
    <property type="entry name" value="SIGNALING LYMPHOCYTIC ACTIVATION MOLECULE"/>
    <property type="match status" value="1"/>
</dbReference>
<dbReference type="PANTHER" id="PTHR12080:SF55">
    <property type="entry name" value="LYMPHOCYTE FUNCTION-ASSOCIATED ANTIGEN 3"/>
    <property type="match status" value="1"/>
</dbReference>